<gene>
    <name evidence="7" type="ORF">J1605_009386</name>
</gene>
<dbReference type="PRINTS" id="PR00983">
    <property type="entry name" value="TRNASYNTHCYS"/>
</dbReference>
<name>A0AB34GT97_ESCRO</name>
<evidence type="ECO:0000256" key="2">
    <source>
        <dbReference type="ARBA" id="ARBA00022598"/>
    </source>
</evidence>
<organism evidence="7 8">
    <name type="scientific">Eschrichtius robustus</name>
    <name type="common">California gray whale</name>
    <name type="synonym">Eschrichtius gibbosus</name>
    <dbReference type="NCBI Taxonomy" id="9764"/>
    <lineage>
        <taxon>Eukaryota</taxon>
        <taxon>Metazoa</taxon>
        <taxon>Chordata</taxon>
        <taxon>Craniata</taxon>
        <taxon>Vertebrata</taxon>
        <taxon>Euteleostomi</taxon>
        <taxon>Mammalia</taxon>
        <taxon>Eutheria</taxon>
        <taxon>Laurasiatheria</taxon>
        <taxon>Artiodactyla</taxon>
        <taxon>Whippomorpha</taxon>
        <taxon>Cetacea</taxon>
        <taxon>Mysticeti</taxon>
        <taxon>Eschrichtiidae</taxon>
        <taxon>Eschrichtius</taxon>
    </lineage>
</organism>
<dbReference type="Proteomes" id="UP001159641">
    <property type="component" value="Unassembled WGS sequence"/>
</dbReference>
<dbReference type="EMBL" id="JAIQCJ010002088">
    <property type="protein sequence ID" value="KAJ8783303.1"/>
    <property type="molecule type" value="Genomic_DNA"/>
</dbReference>
<feature type="domain" description="tRNA synthetases class I catalytic" evidence="6">
    <location>
        <begin position="2"/>
        <end position="81"/>
    </location>
</feature>
<reference evidence="7 8" key="1">
    <citation type="submission" date="2022-11" db="EMBL/GenBank/DDBJ databases">
        <title>Whole genome sequence of Eschrichtius robustus ER-17-0199.</title>
        <authorList>
            <person name="Bruniche-Olsen A."/>
            <person name="Black A.N."/>
            <person name="Fields C.J."/>
            <person name="Walden K."/>
            <person name="Dewoody J.A."/>
        </authorList>
    </citation>
    <scope>NUCLEOTIDE SEQUENCE [LARGE SCALE GENOMIC DNA]</scope>
    <source>
        <strain evidence="7">ER-17-0199</strain>
        <tissue evidence="7">Blubber</tissue>
    </source>
</reference>
<feature type="region of interest" description="Disordered" evidence="5">
    <location>
        <begin position="597"/>
        <end position="665"/>
    </location>
</feature>
<proteinExistence type="inferred from homology"/>
<evidence type="ECO:0000256" key="3">
    <source>
        <dbReference type="ARBA" id="ARBA00022741"/>
    </source>
</evidence>
<dbReference type="InterPro" id="IPR024909">
    <property type="entry name" value="Cys-tRNA/MSH_ligase"/>
</dbReference>
<keyword evidence="2" id="KW-0436">Ligase</keyword>
<dbReference type="PANTHER" id="PTHR10890:SF27">
    <property type="entry name" value="CYSTEINE--TRNA LIGASE, MITOCHONDRIAL-RELATED"/>
    <property type="match status" value="1"/>
</dbReference>
<feature type="compositionally biased region" description="Basic and acidic residues" evidence="5">
    <location>
        <begin position="626"/>
        <end position="641"/>
    </location>
</feature>
<dbReference type="GO" id="GO:0005524">
    <property type="term" value="F:ATP binding"/>
    <property type="evidence" value="ECO:0007669"/>
    <property type="project" value="UniProtKB-KW"/>
</dbReference>
<dbReference type="Pfam" id="PF01406">
    <property type="entry name" value="tRNA-synt_1e"/>
    <property type="match status" value="2"/>
</dbReference>
<dbReference type="InterPro" id="IPR014729">
    <property type="entry name" value="Rossmann-like_a/b/a_fold"/>
</dbReference>
<keyword evidence="4" id="KW-0067">ATP-binding</keyword>
<comment type="caution">
    <text evidence="7">The sequence shown here is derived from an EMBL/GenBank/DDBJ whole genome shotgun (WGS) entry which is preliminary data.</text>
</comment>
<dbReference type="PANTHER" id="PTHR10890">
    <property type="entry name" value="CYSTEINYL-TRNA SYNTHETASE"/>
    <property type="match status" value="1"/>
</dbReference>
<dbReference type="Gene3D" id="3.40.50.620">
    <property type="entry name" value="HUPs"/>
    <property type="match status" value="2"/>
</dbReference>
<evidence type="ECO:0000313" key="7">
    <source>
        <dbReference type="EMBL" id="KAJ8783303.1"/>
    </source>
</evidence>
<accession>A0AB34GT97</accession>
<keyword evidence="8" id="KW-1185">Reference proteome</keyword>
<evidence type="ECO:0000256" key="4">
    <source>
        <dbReference type="ARBA" id="ARBA00022840"/>
    </source>
</evidence>
<protein>
    <recommendedName>
        <fullName evidence="6">tRNA synthetases class I catalytic domain-containing protein</fullName>
    </recommendedName>
</protein>
<dbReference type="InterPro" id="IPR032678">
    <property type="entry name" value="tRNA-synt_1_cat_dom"/>
</dbReference>
<feature type="domain" description="tRNA synthetases class I catalytic" evidence="6">
    <location>
        <begin position="378"/>
        <end position="504"/>
    </location>
</feature>
<sequence>MVMGITDVDDKIIKRANEMNVSPASLANLYEEDFKQDMAALKVLPPTVYLRVTENIPQIIAFIERIIANGHAYSTRKGSGYVINRSLALGRDHEGKVLPVRSSPYTASRVTLLPLSFTRNEHGSTCRAPTRAGHSGHYSRGQRFFWSKNRRCANKAAWDGLPSGTVPISELRKLTVSPGGGEASWEGGGFGQGFGDGQDLGGTAGEKVVQLKKGRVPEAAKRQGAALPWGPRQKQQLLNQLNWTQRKGQTKHPKTGILYDRGPGQCLQLWREHSGCVLDGRGDTAPCRGRGMREGSVQRLGLVASQECDPVAAASAFLSAGSFGAELFPPGLRLCRRLPCSASSQVGASRAPGLCRVLIVISCEACVDAGVDDGNERHGHLYETGNVYFDLQSRGDRYGKLVGVAPAPVGETGHSDKRHASDFALWKAAKPREPSWASPWGAGRPGWHTECSTIASLVFGSRLDIHSGGIDLAFPHHENEIAQCEVFHQCQQWGNYFLHSAVVCSQKWIRSCETSGVLSEAILEFPVTHGEIHVSKIVTKVVEPPSQNPRPLCQAESPMAPEPFLRRFGRDPRTRFRSGLTPLLRNCVEQGLPLQREDLGEQRAPGPSGEGVAGPGDGGVPVPGRRLGDGRSRVTRRDTRAGPHRPFIGGAHEELGFAVSTGAPR</sequence>
<comment type="similarity">
    <text evidence="1">Belongs to the class-I aminoacyl-tRNA synthetase family.</text>
</comment>
<dbReference type="GO" id="GO:0004817">
    <property type="term" value="F:cysteine-tRNA ligase activity"/>
    <property type="evidence" value="ECO:0007669"/>
    <property type="project" value="TreeGrafter"/>
</dbReference>
<evidence type="ECO:0000259" key="6">
    <source>
        <dbReference type="Pfam" id="PF01406"/>
    </source>
</evidence>
<keyword evidence="3" id="KW-0547">Nucleotide-binding</keyword>
<evidence type="ECO:0000256" key="1">
    <source>
        <dbReference type="ARBA" id="ARBA00005594"/>
    </source>
</evidence>
<dbReference type="SUPFAM" id="SSF52374">
    <property type="entry name" value="Nucleotidylyl transferase"/>
    <property type="match status" value="1"/>
</dbReference>
<evidence type="ECO:0000256" key="5">
    <source>
        <dbReference type="SAM" id="MobiDB-lite"/>
    </source>
</evidence>
<dbReference type="GO" id="GO:0005737">
    <property type="term" value="C:cytoplasm"/>
    <property type="evidence" value="ECO:0007669"/>
    <property type="project" value="TreeGrafter"/>
</dbReference>
<dbReference type="GO" id="GO:0006423">
    <property type="term" value="P:cysteinyl-tRNA aminoacylation"/>
    <property type="evidence" value="ECO:0007669"/>
    <property type="project" value="TreeGrafter"/>
</dbReference>
<dbReference type="AlphaFoldDB" id="A0AB34GT97"/>
<evidence type="ECO:0000313" key="8">
    <source>
        <dbReference type="Proteomes" id="UP001159641"/>
    </source>
</evidence>
<feature type="compositionally biased region" description="Gly residues" evidence="5">
    <location>
        <begin position="608"/>
        <end position="621"/>
    </location>
</feature>